<gene>
    <name evidence="5" type="ORF">QYB97_05310</name>
</gene>
<evidence type="ECO:0000256" key="2">
    <source>
        <dbReference type="ARBA" id="ARBA00023125"/>
    </source>
</evidence>
<dbReference type="Proteomes" id="UP001172721">
    <property type="component" value="Unassembled WGS sequence"/>
</dbReference>
<keyword evidence="6" id="KW-1185">Reference proteome</keyword>
<evidence type="ECO:0000313" key="5">
    <source>
        <dbReference type="EMBL" id="MDN4523881.1"/>
    </source>
</evidence>
<dbReference type="PROSITE" id="PS50932">
    <property type="entry name" value="HTH_LACI_2"/>
    <property type="match status" value="1"/>
</dbReference>
<dbReference type="Gene3D" id="3.40.50.2300">
    <property type="match status" value="2"/>
</dbReference>
<dbReference type="Pfam" id="PF00356">
    <property type="entry name" value="LacI"/>
    <property type="match status" value="1"/>
</dbReference>
<dbReference type="InterPro" id="IPR046335">
    <property type="entry name" value="LacI/GalR-like_sensor"/>
</dbReference>
<evidence type="ECO:0000259" key="4">
    <source>
        <dbReference type="PROSITE" id="PS50932"/>
    </source>
</evidence>
<reference evidence="5" key="1">
    <citation type="submission" date="2023-07" db="EMBL/GenBank/DDBJ databases">
        <title>Fictibacillus sp. isolated from freshwater pond.</title>
        <authorList>
            <person name="Kirdat K."/>
            <person name="Bhat A."/>
            <person name="Mourya A."/>
            <person name="Yadav A."/>
        </authorList>
    </citation>
    <scope>NUCLEOTIDE SEQUENCE</scope>
    <source>
        <strain evidence="5">NE201</strain>
    </source>
</reference>
<dbReference type="GO" id="GO:0003677">
    <property type="term" value="F:DNA binding"/>
    <property type="evidence" value="ECO:0007669"/>
    <property type="project" value="UniProtKB-KW"/>
</dbReference>
<protein>
    <submittedName>
        <fullName evidence="5">LacI family DNA-binding transcriptional regulator</fullName>
    </submittedName>
</protein>
<dbReference type="PANTHER" id="PTHR30146">
    <property type="entry name" value="LACI-RELATED TRANSCRIPTIONAL REPRESSOR"/>
    <property type="match status" value="1"/>
</dbReference>
<feature type="domain" description="HTH lacI-type" evidence="4">
    <location>
        <begin position="2"/>
        <end position="58"/>
    </location>
</feature>
<comment type="caution">
    <text evidence="5">The sequence shown here is derived from an EMBL/GenBank/DDBJ whole genome shotgun (WGS) entry which is preliminary data.</text>
</comment>
<name>A0ABT8HSY1_9BACL</name>
<dbReference type="Pfam" id="PF13377">
    <property type="entry name" value="Peripla_BP_3"/>
    <property type="match status" value="1"/>
</dbReference>
<evidence type="ECO:0000256" key="1">
    <source>
        <dbReference type="ARBA" id="ARBA00023015"/>
    </source>
</evidence>
<keyword evidence="1" id="KW-0805">Transcription regulation</keyword>
<dbReference type="RefSeq" id="WP_301164938.1">
    <property type="nucleotide sequence ID" value="NZ_JAUHTR010000002.1"/>
</dbReference>
<dbReference type="CDD" id="cd01544">
    <property type="entry name" value="PBP1_GalR"/>
    <property type="match status" value="1"/>
</dbReference>
<organism evidence="5 6">
    <name type="scientific">Fictibacillus fluitans</name>
    <dbReference type="NCBI Taxonomy" id="3058422"/>
    <lineage>
        <taxon>Bacteria</taxon>
        <taxon>Bacillati</taxon>
        <taxon>Bacillota</taxon>
        <taxon>Bacilli</taxon>
        <taxon>Bacillales</taxon>
        <taxon>Fictibacillaceae</taxon>
        <taxon>Fictibacillus</taxon>
    </lineage>
</organism>
<keyword evidence="2 5" id="KW-0238">DNA-binding</keyword>
<dbReference type="InterPro" id="IPR010982">
    <property type="entry name" value="Lambda_DNA-bd_dom_sf"/>
</dbReference>
<keyword evidence="3" id="KW-0804">Transcription</keyword>
<dbReference type="SMART" id="SM00354">
    <property type="entry name" value="HTH_LACI"/>
    <property type="match status" value="1"/>
</dbReference>
<dbReference type="SUPFAM" id="SSF47413">
    <property type="entry name" value="lambda repressor-like DNA-binding domains"/>
    <property type="match status" value="1"/>
</dbReference>
<dbReference type="EMBL" id="JAUHTR010000002">
    <property type="protein sequence ID" value="MDN4523881.1"/>
    <property type="molecule type" value="Genomic_DNA"/>
</dbReference>
<dbReference type="PRINTS" id="PR00036">
    <property type="entry name" value="HTHLACI"/>
</dbReference>
<dbReference type="InterPro" id="IPR000843">
    <property type="entry name" value="HTH_LacI"/>
</dbReference>
<dbReference type="PANTHER" id="PTHR30146:SF149">
    <property type="entry name" value="HTH-TYPE TRANSCRIPTIONAL REGULATOR EBGR"/>
    <property type="match status" value="1"/>
</dbReference>
<accession>A0ABT8HSY1</accession>
<evidence type="ECO:0000256" key="3">
    <source>
        <dbReference type="ARBA" id="ARBA00023163"/>
    </source>
</evidence>
<evidence type="ECO:0000313" key="6">
    <source>
        <dbReference type="Proteomes" id="UP001172721"/>
    </source>
</evidence>
<dbReference type="CDD" id="cd01392">
    <property type="entry name" value="HTH_LacI"/>
    <property type="match status" value="1"/>
</dbReference>
<proteinExistence type="predicted"/>
<dbReference type="Gene3D" id="1.10.260.40">
    <property type="entry name" value="lambda repressor-like DNA-binding domains"/>
    <property type="match status" value="1"/>
</dbReference>
<dbReference type="PROSITE" id="PS00356">
    <property type="entry name" value="HTH_LACI_1"/>
    <property type="match status" value="1"/>
</dbReference>
<dbReference type="InterPro" id="IPR028082">
    <property type="entry name" value="Peripla_BP_I"/>
</dbReference>
<dbReference type="SUPFAM" id="SSF53822">
    <property type="entry name" value="Periplasmic binding protein-like I"/>
    <property type="match status" value="1"/>
</dbReference>
<sequence length="331" mass="37023">MATIKDIAEQAGVSQATVSRVLNYDPSLSVSDETKRRVFEAAEALSYKKGQSRKMNGAKIAILSWYNEKEELDDLYYMSIRIGVENECQTNGMQCIKYTYNSNSLTRMQNEDIQGMVAIGKYSSEQVKKLQQITSHIVFVDSSPNEEVFDAVVVDLKKATEKVLKHLMEKGHERIGYLGGFESLVYDTAQTEDLRDRAFKDYMEAAGMLDERYIYLSSFTVDEGYALMKKAIAEHGDELPTAFFVGNDPMAIGCLKALHENGISVPARVNLISINDISVSKFVYPSLSTVKIHTELMGETAVGLLLEQVAGRKVPKKIYVGTELIIRESSF</sequence>